<reference evidence="2" key="1">
    <citation type="journal article" date="2018" name="BMC Genomics">
        <title>Genomic insights into host adaptation between the wheat stripe rust pathogen (Puccinia striiformis f. sp. tritici) and the barley stripe rust pathogen (Puccinia striiformis f. sp. hordei).</title>
        <authorList>
            <person name="Xia C."/>
            <person name="Wang M."/>
            <person name="Yin C."/>
            <person name="Cornejo O.E."/>
            <person name="Hulbert S.H."/>
            <person name="Chen X."/>
        </authorList>
    </citation>
    <scope>NUCLEOTIDE SEQUENCE [LARGE SCALE GENOMIC DNA]</scope>
    <source>
        <strain evidence="2">93-210</strain>
    </source>
</reference>
<keyword evidence="2" id="KW-1185">Reference proteome</keyword>
<sequence>MTLKQIARKAPFMPSSLSTSTDPTSIPSPSSSSQLVDPSAAARSKSSHPADLEMSNSSPASASPPSIGNSSSTIESASAAQPSRHRVSRACDACRKNKVKCPLNQSGSACQNCIKASRPCTFENLGVRREKPPSKHDIQQLSSRIQTLEKLLTVLAPNLDLKSLPRTPEQARGIVNQSRIQSSRTAVEQDTTQKASPARNNRPSDLSDPDDVFSAIRLLNELQIGGGATDEHHGHEHHQQQQTPEPARSSSSSSPPSLSLSPHSLPSSPPSNTNNNNSNNPSADQQDPKPSYTRAITQMWVEKFVPLHHLPNFPLPPPQLASTLITLFFEKVNPYENILHRQEFMRLYESTNLINQDRSFQALCFSLFAAGSTFSNDPRVMLPNPEDGTPNRQTAGARFLYSSLSLLCPAHLPTCTLYDLQTMAVLCHVTSIICSPLSVWSWLGLNLRRVQNAYAHRNSAPQWKTCAMTDQLRKRAVWYLAVQELAFSLILGRTSCIKSDTIDLDLPLPLTDEALSRFCSNQPPNKPNKPNQSQETSLQLTSIRSIDRAPIDSPMIFHRKFGVALQKLFAVRIDPSSRIGQRDKDAILALAHSIDTCFTETSLHNPWFPTIIDLVDLVSAGKRACVHLVYKILLHRLLIFEEPSELQLCFQSSNELIDILDHLRTRGVFEHIASWAPYTTVPATSMQLYIACNACDGISAADRANAWVGVHRCISVLTSLAPMSSLAGQLQKRLEQVLEACVTNELFPSTEEDQGTHQQSSKNKREATEVLETFNDDQEDVSGVRGSRKSQGGKRTSIRTSPTRNNTFDYPQGLPPSFPIVNNTNTGFDDSSGSQACFRNPWSQFDASLFHHLGKPTSTNAAIPQNLNPVDPNVIPSNWLPPRSSLNPTHNPPPPKFMYQDFDLNHSFID</sequence>
<gene>
    <name evidence="1" type="ORF">MJO28_013002</name>
</gene>
<reference evidence="2" key="2">
    <citation type="journal article" date="2018" name="Mol. Plant Microbe Interact.">
        <title>Genome sequence resources for the wheat stripe rust pathogen (Puccinia striiformis f. sp. tritici) and the barley stripe rust pathogen (Puccinia striiformis f. sp. hordei).</title>
        <authorList>
            <person name="Xia C."/>
            <person name="Wang M."/>
            <person name="Yin C."/>
            <person name="Cornejo O.E."/>
            <person name="Hulbert S.H."/>
            <person name="Chen X."/>
        </authorList>
    </citation>
    <scope>NUCLEOTIDE SEQUENCE [LARGE SCALE GENOMIC DNA]</scope>
    <source>
        <strain evidence="2">93-210</strain>
    </source>
</reference>
<dbReference type="Proteomes" id="UP001060170">
    <property type="component" value="Chromosome 13"/>
</dbReference>
<dbReference type="EMBL" id="CM045877">
    <property type="protein sequence ID" value="KAI7940717.1"/>
    <property type="molecule type" value="Genomic_DNA"/>
</dbReference>
<proteinExistence type="predicted"/>
<protein>
    <submittedName>
        <fullName evidence="1">Uncharacterized protein</fullName>
    </submittedName>
</protein>
<evidence type="ECO:0000313" key="2">
    <source>
        <dbReference type="Proteomes" id="UP001060170"/>
    </source>
</evidence>
<reference evidence="1 2" key="3">
    <citation type="journal article" date="2022" name="Microbiol. Spectr.">
        <title>Folding features and dynamics of 3D genome architecture in plant fungal pathogens.</title>
        <authorList>
            <person name="Xia C."/>
        </authorList>
    </citation>
    <scope>NUCLEOTIDE SEQUENCE [LARGE SCALE GENOMIC DNA]</scope>
    <source>
        <strain evidence="1 2">93-210</strain>
    </source>
</reference>
<organism evidence="1 2">
    <name type="scientific">Puccinia striiformis f. sp. tritici</name>
    <dbReference type="NCBI Taxonomy" id="168172"/>
    <lineage>
        <taxon>Eukaryota</taxon>
        <taxon>Fungi</taxon>
        <taxon>Dikarya</taxon>
        <taxon>Basidiomycota</taxon>
        <taxon>Pucciniomycotina</taxon>
        <taxon>Pucciniomycetes</taxon>
        <taxon>Pucciniales</taxon>
        <taxon>Pucciniaceae</taxon>
        <taxon>Puccinia</taxon>
    </lineage>
</organism>
<name>A0ACC0DYX3_9BASI</name>
<comment type="caution">
    <text evidence="1">The sequence shown here is derived from an EMBL/GenBank/DDBJ whole genome shotgun (WGS) entry which is preliminary data.</text>
</comment>
<accession>A0ACC0DYX3</accession>
<evidence type="ECO:0000313" key="1">
    <source>
        <dbReference type="EMBL" id="KAI7940717.1"/>
    </source>
</evidence>